<sequence length="233" mass="25319">MTEQTAAPARRGFFRRNLSALGTAAVLTVVATVGGVTWSSRHAALVEQEARINEIEGHLAAVRKSDAEQVDADVMAAMGVSRSRLSTDRERIKSLLSMVFTWDSGQSYEAARERLKSRFDLTENEKFLKSFMPPSRFNEDSQGRRYHYIDAVGLNSALGADPDVEVIDAKAGVYTYAVLADVEVTSDATSQNKASKASVTAYRRALLFVTVDAQGKVANLSGVPASGETRHSK</sequence>
<dbReference type="OrthoDB" id="4111882at2"/>
<dbReference type="KEGG" id="sgz:C0216_11205"/>
<keyword evidence="1" id="KW-1133">Transmembrane helix</keyword>
<evidence type="ECO:0000256" key="1">
    <source>
        <dbReference type="SAM" id="Phobius"/>
    </source>
</evidence>
<keyword evidence="1" id="KW-0472">Membrane</keyword>
<protein>
    <submittedName>
        <fullName evidence="2">Uncharacterized protein</fullName>
    </submittedName>
</protein>
<keyword evidence="1" id="KW-0812">Transmembrane</keyword>
<dbReference type="RefSeq" id="WP_114055129.1">
    <property type="nucleotide sequence ID" value="NZ_CP030862.1"/>
</dbReference>
<feature type="transmembrane region" description="Helical" evidence="1">
    <location>
        <begin position="18"/>
        <end position="38"/>
    </location>
</feature>
<dbReference type="EMBL" id="CP030862">
    <property type="protein sequence ID" value="AXE23950.1"/>
    <property type="molecule type" value="Genomic_DNA"/>
</dbReference>
<keyword evidence="3" id="KW-1185">Reference proteome</keyword>
<reference evidence="2 3" key="1">
    <citation type="submission" date="2018-01" db="EMBL/GenBank/DDBJ databases">
        <title>Draft genome Sequence of streptomyces globosus LZH-48.</title>
        <authorList>
            <person name="Ran K."/>
            <person name="Li Z."/>
            <person name="Wei S."/>
            <person name="Dong R."/>
        </authorList>
    </citation>
    <scope>NUCLEOTIDE SEQUENCE [LARGE SCALE GENOMIC DNA]</scope>
    <source>
        <strain evidence="2 3">LZH-48</strain>
    </source>
</reference>
<evidence type="ECO:0000313" key="3">
    <source>
        <dbReference type="Proteomes" id="UP000252004"/>
    </source>
</evidence>
<dbReference type="Proteomes" id="UP000252004">
    <property type="component" value="Chromosome"/>
</dbReference>
<gene>
    <name evidence="2" type="ORF">C0216_11205</name>
</gene>
<accession>A0A344TZ79</accession>
<name>A0A344TZ79_9ACTN</name>
<proteinExistence type="predicted"/>
<dbReference type="AlphaFoldDB" id="A0A344TZ79"/>
<organism evidence="2 3">
    <name type="scientific">Streptomyces globosus</name>
    <dbReference type="NCBI Taxonomy" id="68209"/>
    <lineage>
        <taxon>Bacteria</taxon>
        <taxon>Bacillati</taxon>
        <taxon>Actinomycetota</taxon>
        <taxon>Actinomycetes</taxon>
        <taxon>Kitasatosporales</taxon>
        <taxon>Streptomycetaceae</taxon>
        <taxon>Streptomyces</taxon>
    </lineage>
</organism>
<evidence type="ECO:0000313" key="2">
    <source>
        <dbReference type="EMBL" id="AXE23950.1"/>
    </source>
</evidence>